<evidence type="ECO:0000256" key="9">
    <source>
        <dbReference type="ARBA" id="ARBA00023125"/>
    </source>
</evidence>
<evidence type="ECO:0000313" key="11">
    <source>
        <dbReference type="EMBL" id="MFD2675035.1"/>
    </source>
</evidence>
<comment type="similarity">
    <text evidence="2">Belongs to the Fur family.</text>
</comment>
<accession>A0ABW5RJV2</accession>
<dbReference type="CDD" id="cd07153">
    <property type="entry name" value="Fur_like"/>
    <property type="match status" value="1"/>
</dbReference>
<dbReference type="SUPFAM" id="SSF46785">
    <property type="entry name" value="Winged helix' DNA-binding domain"/>
    <property type="match status" value="1"/>
</dbReference>
<keyword evidence="5" id="KW-0678">Repressor</keyword>
<dbReference type="Gene3D" id="1.10.10.10">
    <property type="entry name" value="Winged helix-like DNA-binding domain superfamily/Winged helix DNA-binding domain"/>
    <property type="match status" value="1"/>
</dbReference>
<evidence type="ECO:0000313" key="12">
    <source>
        <dbReference type="Proteomes" id="UP001597453"/>
    </source>
</evidence>
<keyword evidence="4" id="KW-0963">Cytoplasm</keyword>
<dbReference type="Pfam" id="PF01475">
    <property type="entry name" value="FUR"/>
    <property type="match status" value="1"/>
</dbReference>
<comment type="subunit">
    <text evidence="3">Homodimer.</text>
</comment>
<dbReference type="InterPro" id="IPR002481">
    <property type="entry name" value="FUR"/>
</dbReference>
<proteinExistence type="inferred from homology"/>
<evidence type="ECO:0000256" key="2">
    <source>
        <dbReference type="ARBA" id="ARBA00007957"/>
    </source>
</evidence>
<keyword evidence="8" id="KW-0805">Transcription regulation</keyword>
<dbReference type="EMBL" id="JBHUNF010000004">
    <property type="protein sequence ID" value="MFD2675035.1"/>
    <property type="molecule type" value="Genomic_DNA"/>
</dbReference>
<keyword evidence="12" id="KW-1185">Reference proteome</keyword>
<organism evidence="11 12">
    <name type="scientific">Gulosibacter bifidus</name>
    <dbReference type="NCBI Taxonomy" id="272239"/>
    <lineage>
        <taxon>Bacteria</taxon>
        <taxon>Bacillati</taxon>
        <taxon>Actinomycetota</taxon>
        <taxon>Actinomycetes</taxon>
        <taxon>Micrococcales</taxon>
        <taxon>Microbacteriaceae</taxon>
        <taxon>Gulosibacter</taxon>
    </lineage>
</organism>
<reference evidence="12" key="1">
    <citation type="journal article" date="2019" name="Int. J. Syst. Evol. Microbiol.">
        <title>The Global Catalogue of Microorganisms (GCM) 10K type strain sequencing project: providing services to taxonomists for standard genome sequencing and annotation.</title>
        <authorList>
            <consortium name="The Broad Institute Genomics Platform"/>
            <consortium name="The Broad Institute Genome Sequencing Center for Infectious Disease"/>
            <person name="Wu L."/>
            <person name="Ma J."/>
        </authorList>
    </citation>
    <scope>NUCLEOTIDE SEQUENCE [LARGE SCALE GENOMIC DNA]</scope>
    <source>
        <strain evidence="12">TISTR 1511</strain>
    </source>
</reference>
<evidence type="ECO:0000256" key="3">
    <source>
        <dbReference type="ARBA" id="ARBA00011738"/>
    </source>
</evidence>
<gene>
    <name evidence="11" type="ORF">ACFSUQ_06980</name>
</gene>
<keyword evidence="6" id="KW-0479">Metal-binding</keyword>
<evidence type="ECO:0000256" key="7">
    <source>
        <dbReference type="ARBA" id="ARBA00022833"/>
    </source>
</evidence>
<comment type="subcellular location">
    <subcellularLocation>
        <location evidence="1">Cytoplasm</location>
    </subcellularLocation>
</comment>
<dbReference type="RefSeq" id="WP_066057220.1">
    <property type="nucleotide sequence ID" value="NZ_JBHUNF010000004.1"/>
</dbReference>
<evidence type="ECO:0000256" key="10">
    <source>
        <dbReference type="ARBA" id="ARBA00023163"/>
    </source>
</evidence>
<dbReference type="PANTHER" id="PTHR33202:SF2">
    <property type="entry name" value="FERRIC UPTAKE REGULATION PROTEIN"/>
    <property type="match status" value="1"/>
</dbReference>
<keyword evidence="9" id="KW-0238">DNA-binding</keyword>
<evidence type="ECO:0000256" key="8">
    <source>
        <dbReference type="ARBA" id="ARBA00023015"/>
    </source>
</evidence>
<comment type="caution">
    <text evidence="11">The sequence shown here is derived from an EMBL/GenBank/DDBJ whole genome shotgun (WGS) entry which is preliminary data.</text>
</comment>
<sequence length="138" mass="15528">MNEIPSAGPQRRKTWQRDAVREALAETAEFVSAQELHRILEDRGQRMGLATVYRALGSLHESGEADSLHTADGERYRSCESEAHHHHLVCRNCKATVEIETPDVEVWSRQLVEAHGYTQPSHHLEVFGLCPKCTAETA</sequence>
<dbReference type="InterPro" id="IPR043135">
    <property type="entry name" value="Fur_C"/>
</dbReference>
<dbReference type="InterPro" id="IPR036388">
    <property type="entry name" value="WH-like_DNA-bd_sf"/>
</dbReference>
<dbReference type="PANTHER" id="PTHR33202">
    <property type="entry name" value="ZINC UPTAKE REGULATION PROTEIN"/>
    <property type="match status" value="1"/>
</dbReference>
<evidence type="ECO:0000256" key="6">
    <source>
        <dbReference type="ARBA" id="ARBA00022723"/>
    </source>
</evidence>
<keyword evidence="10" id="KW-0804">Transcription</keyword>
<dbReference type="Gene3D" id="3.30.1490.190">
    <property type="match status" value="1"/>
</dbReference>
<dbReference type="InterPro" id="IPR036390">
    <property type="entry name" value="WH_DNA-bd_sf"/>
</dbReference>
<dbReference type="Proteomes" id="UP001597453">
    <property type="component" value="Unassembled WGS sequence"/>
</dbReference>
<name>A0ABW5RJV2_9MICO</name>
<keyword evidence="7" id="KW-0862">Zinc</keyword>
<evidence type="ECO:0000256" key="5">
    <source>
        <dbReference type="ARBA" id="ARBA00022491"/>
    </source>
</evidence>
<evidence type="ECO:0000256" key="4">
    <source>
        <dbReference type="ARBA" id="ARBA00022490"/>
    </source>
</evidence>
<protein>
    <submittedName>
        <fullName evidence="11">Fur family transcriptional regulator</fullName>
    </submittedName>
</protein>
<evidence type="ECO:0000256" key="1">
    <source>
        <dbReference type="ARBA" id="ARBA00004496"/>
    </source>
</evidence>